<name>A0AAN7M298_TRANT</name>
<dbReference type="AlphaFoldDB" id="A0AAN7M298"/>
<dbReference type="PANTHER" id="PTHR16128">
    <property type="entry name" value="FAD/NAD(P)-BINDING OXIDOREDUCTASE FAMILY PROTEIN"/>
    <property type="match status" value="1"/>
</dbReference>
<dbReference type="Gene3D" id="3.90.660.10">
    <property type="match status" value="1"/>
</dbReference>
<keyword evidence="3" id="KW-1185">Reference proteome</keyword>
<gene>
    <name evidence="2" type="ORF">SAY86_028480</name>
</gene>
<dbReference type="Pfam" id="PF01593">
    <property type="entry name" value="Amino_oxidase"/>
    <property type="match status" value="1"/>
</dbReference>
<dbReference type="SUPFAM" id="SSF51905">
    <property type="entry name" value="FAD/NAD(P)-binding domain"/>
    <property type="match status" value="1"/>
</dbReference>
<evidence type="ECO:0000313" key="3">
    <source>
        <dbReference type="Proteomes" id="UP001346149"/>
    </source>
</evidence>
<dbReference type="Pfam" id="PF13450">
    <property type="entry name" value="NAD_binding_8"/>
    <property type="match status" value="1"/>
</dbReference>
<feature type="domain" description="Amine oxidase" evidence="1">
    <location>
        <begin position="81"/>
        <end position="369"/>
    </location>
</feature>
<dbReference type="Gene3D" id="3.50.50.60">
    <property type="entry name" value="FAD/NAD(P)-binding domain"/>
    <property type="match status" value="1"/>
</dbReference>
<dbReference type="InterPro" id="IPR002937">
    <property type="entry name" value="Amino_oxidase"/>
</dbReference>
<comment type="caution">
    <text evidence="2">The sequence shown here is derived from an EMBL/GenBank/DDBJ whole genome shotgun (WGS) entry which is preliminary data.</text>
</comment>
<protein>
    <recommendedName>
        <fullName evidence="1">Amine oxidase domain-containing protein</fullName>
    </recommendedName>
</protein>
<dbReference type="Proteomes" id="UP001346149">
    <property type="component" value="Unassembled WGS sequence"/>
</dbReference>
<evidence type="ECO:0000313" key="2">
    <source>
        <dbReference type="EMBL" id="KAK4796154.1"/>
    </source>
</evidence>
<reference evidence="2 3" key="1">
    <citation type="journal article" date="2023" name="Hortic Res">
        <title>Pangenome of water caltrop reveals structural variations and asymmetric subgenome divergence after allopolyploidization.</title>
        <authorList>
            <person name="Zhang X."/>
            <person name="Chen Y."/>
            <person name="Wang L."/>
            <person name="Yuan Y."/>
            <person name="Fang M."/>
            <person name="Shi L."/>
            <person name="Lu R."/>
            <person name="Comes H.P."/>
            <person name="Ma Y."/>
            <person name="Chen Y."/>
            <person name="Huang G."/>
            <person name="Zhou Y."/>
            <person name="Zheng Z."/>
            <person name="Qiu Y."/>
        </authorList>
    </citation>
    <scope>NUCLEOTIDE SEQUENCE [LARGE SCALE GENOMIC DNA]</scope>
    <source>
        <strain evidence="2">F231</strain>
    </source>
</reference>
<dbReference type="PANTHER" id="PTHR16128:SF5">
    <property type="entry name" value="FAD_NAD(P)-BINDING OXIDOREDUCTASE FAMILY PROTEIN"/>
    <property type="match status" value="1"/>
</dbReference>
<proteinExistence type="predicted"/>
<evidence type="ECO:0000259" key="1">
    <source>
        <dbReference type="Pfam" id="PF01593"/>
    </source>
</evidence>
<dbReference type="EMBL" id="JAXQNO010000006">
    <property type="protein sequence ID" value="KAK4796154.1"/>
    <property type="molecule type" value="Genomic_DNA"/>
</dbReference>
<organism evidence="2 3">
    <name type="scientific">Trapa natans</name>
    <name type="common">Water chestnut</name>
    <dbReference type="NCBI Taxonomy" id="22666"/>
    <lineage>
        <taxon>Eukaryota</taxon>
        <taxon>Viridiplantae</taxon>
        <taxon>Streptophyta</taxon>
        <taxon>Embryophyta</taxon>
        <taxon>Tracheophyta</taxon>
        <taxon>Spermatophyta</taxon>
        <taxon>Magnoliopsida</taxon>
        <taxon>eudicotyledons</taxon>
        <taxon>Gunneridae</taxon>
        <taxon>Pentapetalae</taxon>
        <taxon>rosids</taxon>
        <taxon>malvids</taxon>
        <taxon>Myrtales</taxon>
        <taxon>Lythraceae</taxon>
        <taxon>Trapa</taxon>
    </lineage>
</organism>
<sequence length="378" mass="40660">MEAGMSIGGVTRKIAVIGSGISGAVCASTLARNGVSVTVFESARGPGGRVSQRRETMEDGNVLLFDHGAPCFTLSSLAFDVMGLLGEWESRGLVAEWKGKFGAFDCLANKFVHAEQEGLKKRYVGVPGMNSICRALCSEPGVESKFATGIGKIEWLEKERLWRLMGLDGQNHGQFQGVVVSDKNIVSSRYTDVTGRPPPLDLSRSPNLSVKIQDIPVQPCFVLMLGFAEPLSSVPMKGFTFRNSKVLNWAHCDSSKPGRSTSSERWVLHSTGGYAERVIAEAGLKKPSEALMKRVAEELLQELQGTGLNIPQPFFAKAHRWGSAFPLTSIAGEDKCLWDGTQRLAVCGDFCVSPSVEGAIASGLAAATKLRETLSCCL</sequence>
<dbReference type="GO" id="GO:0016491">
    <property type="term" value="F:oxidoreductase activity"/>
    <property type="evidence" value="ECO:0007669"/>
    <property type="project" value="InterPro"/>
</dbReference>
<dbReference type="PRINTS" id="PR00419">
    <property type="entry name" value="ADXRDTASE"/>
</dbReference>
<dbReference type="InterPro" id="IPR036188">
    <property type="entry name" value="FAD/NAD-bd_sf"/>
</dbReference>
<accession>A0AAN7M298</accession>